<keyword evidence="3" id="KW-1185">Reference proteome</keyword>
<sequence>MRTLLRFFALPILAGVLFSACMSGDLDVGQGVVKPDEMLLQYIDTVSVNLSTIMVPDSFVTSSDSSILVGRWSDSQTGLMSARGFASLSYVTNDLPDQKGIRFDSLVLEVVHAYSVGDTLRPFTLQVHQLRQPIEPGAVHYNTQSVAYNPTPLLQTTLVPQFKEEIRQVRIRIPEALAKSFYDKLISKEINSLETMGDFWKGMAFLSSSTNNVFLGLNLTSSLSGIRLYYRSNDINQTNHNLLFPFVASQFTQLTNNRTGTPLQSLQRASDAVSSRLTQNTSFVVPGAFLSTRIEIPSLTEFIKPEKFIGLNLAELIIEPVRKDVRDNAAPPSSLGLYFTNNQNETTDAVPGTSTGATSAVATYAFLPNAIELEDAYVFNITHYVNQVMKGQAVNRPMLLRVPIGQATMKTMLQRATLGNRQNTTDRIRLKLYVTSDT</sequence>
<gene>
    <name evidence="2" type="ORF">EHT25_23770</name>
</gene>
<comment type="caution">
    <text evidence="2">The sequence shown here is derived from an EMBL/GenBank/DDBJ whole genome shotgun (WGS) entry which is preliminary data.</text>
</comment>
<feature type="signal peptide" evidence="1">
    <location>
        <begin position="1"/>
        <end position="23"/>
    </location>
</feature>
<dbReference type="PROSITE" id="PS51257">
    <property type="entry name" value="PROKAR_LIPOPROTEIN"/>
    <property type="match status" value="1"/>
</dbReference>
<dbReference type="OrthoDB" id="1092930at2"/>
<proteinExistence type="predicted"/>
<reference evidence="2 3" key="1">
    <citation type="submission" date="2018-11" db="EMBL/GenBank/DDBJ databases">
        <authorList>
            <person name="Zhou Z."/>
            <person name="Wang G."/>
        </authorList>
    </citation>
    <scope>NUCLEOTIDE SEQUENCE [LARGE SCALE GENOMIC DNA]</scope>
    <source>
        <strain evidence="2 3">KCTC52004</strain>
    </source>
</reference>
<dbReference type="AlphaFoldDB" id="A0A3P1BJK3"/>
<evidence type="ECO:0000256" key="1">
    <source>
        <dbReference type="SAM" id="SignalP"/>
    </source>
</evidence>
<evidence type="ECO:0000313" key="2">
    <source>
        <dbReference type="EMBL" id="RRB01195.1"/>
    </source>
</evidence>
<feature type="chain" id="PRO_5018161966" evidence="1">
    <location>
        <begin position="24"/>
        <end position="438"/>
    </location>
</feature>
<protein>
    <submittedName>
        <fullName evidence="2">DUF4270 family protein</fullName>
    </submittedName>
</protein>
<dbReference type="RefSeq" id="WP_124877657.1">
    <property type="nucleotide sequence ID" value="NZ_RQJO01000010.1"/>
</dbReference>
<dbReference type="EMBL" id="RQJO01000010">
    <property type="protein sequence ID" value="RRB01195.1"/>
    <property type="molecule type" value="Genomic_DNA"/>
</dbReference>
<organism evidence="2 3">
    <name type="scientific">Larkinella rosea</name>
    <dbReference type="NCBI Taxonomy" id="2025312"/>
    <lineage>
        <taxon>Bacteria</taxon>
        <taxon>Pseudomonadati</taxon>
        <taxon>Bacteroidota</taxon>
        <taxon>Cytophagia</taxon>
        <taxon>Cytophagales</taxon>
        <taxon>Spirosomataceae</taxon>
        <taxon>Larkinella</taxon>
    </lineage>
</organism>
<dbReference type="InterPro" id="IPR025366">
    <property type="entry name" value="DUF4270"/>
</dbReference>
<evidence type="ECO:0000313" key="3">
    <source>
        <dbReference type="Proteomes" id="UP000271925"/>
    </source>
</evidence>
<accession>A0A3P1BJK3</accession>
<dbReference type="Pfam" id="PF14092">
    <property type="entry name" value="DUF4270"/>
    <property type="match status" value="1"/>
</dbReference>
<dbReference type="Proteomes" id="UP000271925">
    <property type="component" value="Unassembled WGS sequence"/>
</dbReference>
<keyword evidence="1" id="KW-0732">Signal</keyword>
<name>A0A3P1BJK3_9BACT</name>